<accession>A0ABR9D2M0</accession>
<keyword evidence="3" id="KW-1185">Reference proteome</keyword>
<evidence type="ECO:0000313" key="2">
    <source>
        <dbReference type="EMBL" id="MBD9357051.1"/>
    </source>
</evidence>
<dbReference type="PANTHER" id="PTHR22916">
    <property type="entry name" value="GLYCOSYLTRANSFERASE"/>
    <property type="match status" value="1"/>
</dbReference>
<evidence type="ECO:0000259" key="1">
    <source>
        <dbReference type="Pfam" id="PF00535"/>
    </source>
</evidence>
<dbReference type="InterPro" id="IPR029044">
    <property type="entry name" value="Nucleotide-diphossugar_trans"/>
</dbReference>
<dbReference type="PANTHER" id="PTHR22916:SF3">
    <property type="entry name" value="UDP-GLCNAC:BETAGAL BETA-1,3-N-ACETYLGLUCOSAMINYLTRANSFERASE-LIKE PROTEIN 1"/>
    <property type="match status" value="1"/>
</dbReference>
<dbReference type="Gene3D" id="3.90.550.10">
    <property type="entry name" value="Spore Coat Polysaccharide Biosynthesis Protein SpsA, Chain A"/>
    <property type="match status" value="1"/>
</dbReference>
<name>A0ABR9D2M0_9GAMM</name>
<proteinExistence type="predicted"/>
<organism evidence="2 3">
    <name type="scientific">Methylomonas albis</name>
    <dbReference type="NCBI Taxonomy" id="1854563"/>
    <lineage>
        <taxon>Bacteria</taxon>
        <taxon>Pseudomonadati</taxon>
        <taxon>Pseudomonadota</taxon>
        <taxon>Gammaproteobacteria</taxon>
        <taxon>Methylococcales</taxon>
        <taxon>Methylococcaceae</taxon>
        <taxon>Methylomonas</taxon>
    </lineage>
</organism>
<feature type="domain" description="Glycosyltransferase 2-like" evidence="1">
    <location>
        <begin position="13"/>
        <end position="182"/>
    </location>
</feature>
<dbReference type="InterPro" id="IPR001173">
    <property type="entry name" value="Glyco_trans_2-like"/>
</dbReference>
<sequence>MSTMNQIDPPTVSVCIPTFRGEAHIGAAIESVLNQSFTNYELIVIDDNSPDKTWQIVSSYQDERIKYIKNSENLGPEGNWNKCLAEAKGKYLKLLPHDDTLAADCLRQQVEVLDEDVKEIIALVFCARHIVDCNEKTIATRGYRGGRQGVVSGGDTIKKCVRLGTNLIGEPGAVLFRKSLADKVGPFDGGISYIIDLDYWFRLLLHGDAYYIDKPLASFRVAAGSWSIDIGSRQSQDFIGFINRCIQNPVYRISPLDCMFGRFMAKINNYLRLLFYKYYLPH</sequence>
<comment type="caution">
    <text evidence="2">The sequence shown here is derived from an EMBL/GenBank/DDBJ whole genome shotgun (WGS) entry which is preliminary data.</text>
</comment>
<dbReference type="Proteomes" id="UP000652176">
    <property type="component" value="Unassembled WGS sequence"/>
</dbReference>
<gene>
    <name evidence="2" type="ORF">IE877_14380</name>
</gene>
<protein>
    <submittedName>
        <fullName evidence="2">Glycosyltransferase family 2 protein</fullName>
    </submittedName>
</protein>
<reference evidence="2 3" key="1">
    <citation type="submission" date="2020-09" db="EMBL/GenBank/DDBJ databases">
        <title>Methylomonas albis sp. nov. and Methylomonas fluvii sp. nov.: Two cold-adapted methanotrophs from the River Elbe and an amended description of Methylovulum psychrotolerans strain Eb1.</title>
        <authorList>
            <person name="Bussmann I.K."/>
            <person name="Klings K.-W."/>
            <person name="Warnstedt J."/>
            <person name="Hoppert M."/>
            <person name="Saborowski A."/>
            <person name="Horn F."/>
            <person name="Liebner S."/>
        </authorList>
    </citation>
    <scope>NUCLEOTIDE SEQUENCE [LARGE SCALE GENOMIC DNA]</scope>
    <source>
        <strain evidence="2 3">EbA</strain>
    </source>
</reference>
<dbReference type="EMBL" id="JACXSS010000001">
    <property type="protein sequence ID" value="MBD9357051.1"/>
    <property type="molecule type" value="Genomic_DNA"/>
</dbReference>
<dbReference type="Pfam" id="PF00535">
    <property type="entry name" value="Glycos_transf_2"/>
    <property type="match status" value="1"/>
</dbReference>
<evidence type="ECO:0000313" key="3">
    <source>
        <dbReference type="Proteomes" id="UP000652176"/>
    </source>
</evidence>
<dbReference type="SUPFAM" id="SSF53448">
    <property type="entry name" value="Nucleotide-diphospho-sugar transferases"/>
    <property type="match status" value="1"/>
</dbReference>